<accession>A0A553S941</accession>
<dbReference type="GO" id="GO:0016853">
    <property type="term" value="F:isomerase activity"/>
    <property type="evidence" value="ECO:0007669"/>
    <property type="project" value="UniProtKB-KW"/>
</dbReference>
<dbReference type="InterPro" id="IPR050312">
    <property type="entry name" value="IolE/XylAMocC-like"/>
</dbReference>
<dbReference type="SUPFAM" id="SSF51658">
    <property type="entry name" value="Xylose isomerase-like"/>
    <property type="match status" value="1"/>
</dbReference>
<dbReference type="AlphaFoldDB" id="A0A553S941"/>
<name>A0A553S941_ENTAV</name>
<dbReference type="EMBL" id="PDXQ01000001">
    <property type="protein sequence ID" value="TRZ33505.1"/>
    <property type="molecule type" value="Genomic_DNA"/>
</dbReference>
<dbReference type="RefSeq" id="WP_049219344.1">
    <property type="nucleotide sequence ID" value="NZ_CABGUH010000051.1"/>
</dbReference>
<sequence length="279" mass="30653">MLPLNLGIRAHDISAASREELGEKLVTNGFSHIQLAVKKSFPAALPSLDSISSGTGHFFGDYFARLGIKVSVLGCYVNLASPDSTVRRQAIDHFKQHIAVAPSFQAAVVGTETGSVGNGYTTKNYIHEAYRTARQSVAEMVAYAEQLGVIVGIEAGINHPLYTAALAKQLVQEIQSPNLRIIMDCANLMSVENHQQQEKVIHQALTDLRDDICSMHLKDFVVAHGQIKIVPVGTGWMDYSPILKFLKYDKPLMFASLEATTEEHLPNALSHLKELYARI</sequence>
<comment type="caution">
    <text evidence="2">The sequence shown here is derived from an EMBL/GenBank/DDBJ whole genome shotgun (WGS) entry which is preliminary data.</text>
</comment>
<dbReference type="InterPro" id="IPR013022">
    <property type="entry name" value="Xyl_isomerase-like_TIM-brl"/>
</dbReference>
<evidence type="ECO:0000313" key="3">
    <source>
        <dbReference type="Proteomes" id="UP000316316"/>
    </source>
</evidence>
<dbReference type="Pfam" id="PF01261">
    <property type="entry name" value="AP_endonuc_2"/>
    <property type="match status" value="1"/>
</dbReference>
<dbReference type="GeneID" id="69568526"/>
<feature type="domain" description="Xylose isomerase-like TIM barrel" evidence="1">
    <location>
        <begin position="26"/>
        <end position="269"/>
    </location>
</feature>
<dbReference type="Gene3D" id="3.20.20.150">
    <property type="entry name" value="Divalent-metal-dependent TIM barrel enzymes"/>
    <property type="match status" value="1"/>
</dbReference>
<dbReference type="PANTHER" id="PTHR12110">
    <property type="entry name" value="HYDROXYPYRUVATE ISOMERASE"/>
    <property type="match status" value="1"/>
</dbReference>
<evidence type="ECO:0000259" key="1">
    <source>
        <dbReference type="Pfam" id="PF01261"/>
    </source>
</evidence>
<gene>
    <name evidence="2" type="ORF">AUF17_05200</name>
</gene>
<dbReference type="Proteomes" id="UP000316316">
    <property type="component" value="Unassembled WGS sequence"/>
</dbReference>
<protein>
    <submittedName>
        <fullName evidence="2">Sugar phosphate isomerase/epimerase</fullName>
    </submittedName>
</protein>
<organism evidence="2 3">
    <name type="scientific">Enterococcus avium</name>
    <name type="common">Streptococcus avium</name>
    <dbReference type="NCBI Taxonomy" id="33945"/>
    <lineage>
        <taxon>Bacteria</taxon>
        <taxon>Bacillati</taxon>
        <taxon>Bacillota</taxon>
        <taxon>Bacilli</taxon>
        <taxon>Lactobacillales</taxon>
        <taxon>Enterococcaceae</taxon>
        <taxon>Enterococcus</taxon>
    </lineage>
</organism>
<proteinExistence type="predicted"/>
<keyword evidence="2" id="KW-0413">Isomerase</keyword>
<reference evidence="2 3" key="1">
    <citation type="submission" date="2017-10" db="EMBL/GenBank/DDBJ databases">
        <title>FDA dAtabase for Regulatory Grade micrObial Sequences (FDA-ARGOS): Supporting development and validation of Infectious Disease Dx tests.</title>
        <authorList>
            <person name="Campos J."/>
            <person name="Goldberg B."/>
            <person name="Tallon L.J."/>
            <person name="Sadzewicz L."/>
            <person name="Sengamalay N."/>
            <person name="Ott S."/>
            <person name="Godinez A."/>
            <person name="Nagaraj S."/>
            <person name="Vyas G."/>
            <person name="Aluvathingal J."/>
            <person name="Nadendla S."/>
            <person name="Geyer C."/>
            <person name="Nandy P."/>
            <person name="Hobson J."/>
            <person name="Sichtig H."/>
        </authorList>
    </citation>
    <scope>NUCLEOTIDE SEQUENCE [LARGE SCALE GENOMIC DNA]</scope>
    <source>
        <strain evidence="2 3">FDAARGOS_185</strain>
    </source>
</reference>
<evidence type="ECO:0000313" key="2">
    <source>
        <dbReference type="EMBL" id="TRZ33505.1"/>
    </source>
</evidence>
<dbReference type="InterPro" id="IPR036237">
    <property type="entry name" value="Xyl_isomerase-like_sf"/>
</dbReference>